<evidence type="ECO:0000259" key="9">
    <source>
        <dbReference type="Pfam" id="PF00324"/>
    </source>
</evidence>
<feature type="domain" description="Amino acid permease/ SLC12A" evidence="9">
    <location>
        <begin position="58"/>
        <end position="518"/>
    </location>
</feature>
<feature type="transmembrane region" description="Helical" evidence="8">
    <location>
        <begin position="143"/>
        <end position="162"/>
    </location>
</feature>
<evidence type="ECO:0000256" key="3">
    <source>
        <dbReference type="ARBA" id="ARBA00022692"/>
    </source>
</evidence>
<feature type="transmembrane region" description="Helical" evidence="8">
    <location>
        <begin position="168"/>
        <end position="189"/>
    </location>
</feature>
<feature type="transmembrane region" description="Helical" evidence="8">
    <location>
        <begin position="426"/>
        <end position="443"/>
    </location>
</feature>
<feature type="transmembrane region" description="Helical" evidence="8">
    <location>
        <begin position="289"/>
        <end position="308"/>
    </location>
</feature>
<evidence type="ECO:0000313" key="11">
    <source>
        <dbReference type="Proteomes" id="UP001150904"/>
    </source>
</evidence>
<keyword evidence="6 8" id="KW-0472">Membrane</keyword>
<dbReference type="Proteomes" id="UP001150904">
    <property type="component" value="Unassembled WGS sequence"/>
</dbReference>
<accession>A0A9W9J9M3</accession>
<sequence>MVRSATEFPDGIENTLSTTPQVDHYDAEKGNNLKDPDGAGAPELAEVQELRQGLKQRHIQMIALAGTIGTGLFLGSGRALANAGPAGIFMGYTIMGILISGVTLSIGELSALVPLSGGVIRPAAYFVDPAFSFAQGWNVTYQYLISIPAEISAASVIIQFWITLNNAIWVTVFSAILFATNIFLVCVYGEIEFTLAILKVCLIVGMNIMGLVITCGGGPNHESIGFRYWNNPGPFVQYLKVPGSLGQFMGFWTVFINAAYAYSSVETISMAAAETYAPRRNIPKAAKRVFVRVLLFYVISIFMITLLVPSNDPMLLRSTGTAAQSPFLIAAQRAGVKVVPHIINAIVLSSAWSSGNSTLLGGSRILYGLAREGQAPKFLARTNRWGVPYMGVVAIGVWMALGYMSLSSTAEAVFTWLQDLVACAQIMSWLVICTTYLRFYYALKKQGISRSRLPWAAPLQPYAAWMTLISLVIILLTGGYTTFIHGHWSTETFISSYHDIAIFAGLYFGYKLWFRTKTVSLDESPVARFVQIAENNPDPPEEPESKWAKLNILWA</sequence>
<reference evidence="10" key="2">
    <citation type="journal article" date="2023" name="IMA Fungus">
        <title>Comparative genomic study of the Penicillium genus elucidates a diverse pangenome and 15 lateral gene transfer events.</title>
        <authorList>
            <person name="Petersen C."/>
            <person name="Sorensen T."/>
            <person name="Nielsen M.R."/>
            <person name="Sondergaard T.E."/>
            <person name="Sorensen J.L."/>
            <person name="Fitzpatrick D.A."/>
            <person name="Frisvad J.C."/>
            <person name="Nielsen K.L."/>
        </authorList>
    </citation>
    <scope>NUCLEOTIDE SEQUENCE</scope>
    <source>
        <strain evidence="10">IBT 15544</strain>
    </source>
</reference>
<protein>
    <submittedName>
        <fullName evidence="10">Amino acid permease</fullName>
    </submittedName>
</protein>
<proteinExistence type="predicted"/>
<feature type="transmembrane region" description="Helical" evidence="8">
    <location>
        <begin position="87"/>
        <end position="106"/>
    </location>
</feature>
<comment type="subcellular location">
    <subcellularLocation>
        <location evidence="1">Membrane</location>
        <topology evidence="1">Multi-pass membrane protein</topology>
    </subcellularLocation>
</comment>
<dbReference type="InterPro" id="IPR004841">
    <property type="entry name" value="AA-permease/SLC12A_dom"/>
</dbReference>
<reference evidence="10" key="1">
    <citation type="submission" date="2022-12" db="EMBL/GenBank/DDBJ databases">
        <authorList>
            <person name="Petersen C."/>
        </authorList>
    </citation>
    <scope>NUCLEOTIDE SEQUENCE</scope>
    <source>
        <strain evidence="10">IBT 15544</strain>
    </source>
</reference>
<dbReference type="GO" id="GO:0015171">
    <property type="term" value="F:amino acid transmembrane transporter activity"/>
    <property type="evidence" value="ECO:0007669"/>
    <property type="project" value="TreeGrafter"/>
</dbReference>
<keyword evidence="4" id="KW-0029">Amino-acid transport</keyword>
<feature type="compositionally biased region" description="Basic and acidic residues" evidence="7">
    <location>
        <begin position="23"/>
        <end position="37"/>
    </location>
</feature>
<keyword evidence="11" id="KW-1185">Reference proteome</keyword>
<feature type="transmembrane region" description="Helical" evidence="8">
    <location>
        <begin position="196"/>
        <end position="219"/>
    </location>
</feature>
<keyword evidence="3 8" id="KW-0812">Transmembrane</keyword>
<dbReference type="InterPro" id="IPR050524">
    <property type="entry name" value="APC_YAT"/>
</dbReference>
<name>A0A9W9J9M3_9EURO</name>
<dbReference type="RefSeq" id="XP_058303755.1">
    <property type="nucleotide sequence ID" value="XM_058456856.1"/>
</dbReference>
<feature type="transmembrane region" description="Helical" evidence="8">
    <location>
        <begin position="463"/>
        <end position="484"/>
    </location>
</feature>
<dbReference type="PANTHER" id="PTHR43341:SF18">
    <property type="entry name" value="AMINO ACID PERMEASE_ SLC12A DOMAIN-CONTAINING PROTEIN"/>
    <property type="match status" value="1"/>
</dbReference>
<evidence type="ECO:0000256" key="5">
    <source>
        <dbReference type="ARBA" id="ARBA00022989"/>
    </source>
</evidence>
<dbReference type="OrthoDB" id="3900342at2759"/>
<dbReference type="Gene3D" id="1.20.1740.10">
    <property type="entry name" value="Amino acid/polyamine transporter I"/>
    <property type="match status" value="1"/>
</dbReference>
<dbReference type="PIRSF" id="PIRSF006060">
    <property type="entry name" value="AA_transporter"/>
    <property type="match status" value="1"/>
</dbReference>
<dbReference type="GO" id="GO:0016020">
    <property type="term" value="C:membrane"/>
    <property type="evidence" value="ECO:0007669"/>
    <property type="project" value="UniProtKB-SubCell"/>
</dbReference>
<dbReference type="EMBL" id="JAPQKR010000016">
    <property type="protein sequence ID" value="KAJ5190815.1"/>
    <property type="molecule type" value="Genomic_DNA"/>
</dbReference>
<dbReference type="FunFam" id="1.20.1740.10:FF:000006">
    <property type="entry name" value="General amino acid permease"/>
    <property type="match status" value="1"/>
</dbReference>
<dbReference type="PANTHER" id="PTHR43341">
    <property type="entry name" value="AMINO ACID PERMEASE"/>
    <property type="match status" value="1"/>
</dbReference>
<comment type="caution">
    <text evidence="10">The sequence shown here is derived from an EMBL/GenBank/DDBJ whole genome shotgun (WGS) entry which is preliminary data.</text>
</comment>
<dbReference type="AlphaFoldDB" id="A0A9W9J9M3"/>
<evidence type="ECO:0000256" key="8">
    <source>
        <dbReference type="SAM" id="Phobius"/>
    </source>
</evidence>
<dbReference type="Pfam" id="PF00324">
    <property type="entry name" value="AA_permease"/>
    <property type="match status" value="1"/>
</dbReference>
<evidence type="ECO:0000256" key="6">
    <source>
        <dbReference type="ARBA" id="ARBA00023136"/>
    </source>
</evidence>
<evidence type="ECO:0000256" key="2">
    <source>
        <dbReference type="ARBA" id="ARBA00022448"/>
    </source>
</evidence>
<evidence type="ECO:0000256" key="1">
    <source>
        <dbReference type="ARBA" id="ARBA00004141"/>
    </source>
</evidence>
<evidence type="ECO:0000256" key="7">
    <source>
        <dbReference type="SAM" id="MobiDB-lite"/>
    </source>
</evidence>
<evidence type="ECO:0000313" key="10">
    <source>
        <dbReference type="EMBL" id="KAJ5190815.1"/>
    </source>
</evidence>
<dbReference type="GeneID" id="83184157"/>
<feature type="transmembrane region" description="Helical" evidence="8">
    <location>
        <begin position="239"/>
        <end position="260"/>
    </location>
</feature>
<evidence type="ECO:0000256" key="4">
    <source>
        <dbReference type="ARBA" id="ARBA00022970"/>
    </source>
</evidence>
<feature type="transmembrane region" description="Helical" evidence="8">
    <location>
        <begin position="387"/>
        <end position="406"/>
    </location>
</feature>
<organism evidence="10 11">
    <name type="scientific">Penicillium cinerascens</name>
    <dbReference type="NCBI Taxonomy" id="70096"/>
    <lineage>
        <taxon>Eukaryota</taxon>
        <taxon>Fungi</taxon>
        <taxon>Dikarya</taxon>
        <taxon>Ascomycota</taxon>
        <taxon>Pezizomycotina</taxon>
        <taxon>Eurotiomycetes</taxon>
        <taxon>Eurotiomycetidae</taxon>
        <taxon>Eurotiales</taxon>
        <taxon>Aspergillaceae</taxon>
        <taxon>Penicillium</taxon>
    </lineage>
</organism>
<keyword evidence="2" id="KW-0813">Transport</keyword>
<feature type="transmembrane region" description="Helical" evidence="8">
    <location>
        <begin position="61"/>
        <end position="81"/>
    </location>
</feature>
<keyword evidence="5 8" id="KW-1133">Transmembrane helix</keyword>
<gene>
    <name evidence="10" type="ORF">N7498_009800</name>
</gene>
<feature type="region of interest" description="Disordered" evidence="7">
    <location>
        <begin position="1"/>
        <end position="40"/>
    </location>
</feature>